<dbReference type="PRINTS" id="PR00260">
    <property type="entry name" value="CHEMTRNSDUCR"/>
</dbReference>
<comment type="subcellular location">
    <subcellularLocation>
        <location evidence="1">Membrane</location>
    </subcellularLocation>
</comment>
<dbReference type="RefSeq" id="WP_268074272.1">
    <property type="nucleotide sequence ID" value="NZ_CP109965.1"/>
</dbReference>
<sequence length="542" mass="59323">MKINNLSIKRKFFLLVGSICAIFIVALLFIKSANDEIAGNFNQFYQGNFKVSVAFNGLKEKQNDIMLNVRGLQIAYLLNLNEQLGGYKQNIKQHMADTPDLLNELSEDFSGNKNNLTQLINLVEQFQQRSTQFIQAMEQAPDNKAPFIIFSEFVNSYNALTTYLVEFGKLNANKARQANQAAQAAIEYANIVFYIAIFIALFAAWLFSSLIAKNIIIAVNKVKQAAQAMAKGQLTSQCNIEGKDELAQLGRAIDLSIQHLHKTLLEINESTNVVGQNSQTLLKANANIQQAASEVSGHTIQVVTAIEEFSTTSKSIAVNTSETADTSDEMTSLANRGIESSEHTKEAVINLVNNLNETSAVVNLLRDESTRIESILDVIRNIAEQTNLLALNAAIEAARAGEQGRGFAVVADEVRNLAQRSQSSVREIETMLSQLGGACDNAVNMMNESGTIASSTEQSVTQSNQLLADILAMIHQVNGQTQQIATAAEEQSAVAADISENMHTVQMLSDKTASISESTKAYSEEMQQASEKVQTQVSFFKL</sequence>
<organism evidence="8 9">
    <name type="scientific">Catenovulum adriaticum</name>
    <dbReference type="NCBI Taxonomy" id="2984846"/>
    <lineage>
        <taxon>Bacteria</taxon>
        <taxon>Pseudomonadati</taxon>
        <taxon>Pseudomonadota</taxon>
        <taxon>Gammaproteobacteria</taxon>
        <taxon>Alteromonadales</taxon>
        <taxon>Alteromonadaceae</taxon>
        <taxon>Catenovulum</taxon>
    </lineage>
</organism>
<keyword evidence="5" id="KW-1133">Transmembrane helix</keyword>
<dbReference type="EMBL" id="CP109965">
    <property type="protein sequence ID" value="WAJ69973.1"/>
    <property type="molecule type" value="Genomic_DNA"/>
</dbReference>
<accession>A0ABY7AK98</accession>
<evidence type="ECO:0000313" key="8">
    <source>
        <dbReference type="EMBL" id="WAJ69973.1"/>
    </source>
</evidence>
<dbReference type="InterPro" id="IPR003660">
    <property type="entry name" value="HAMP_dom"/>
</dbReference>
<dbReference type="Gene3D" id="6.10.340.10">
    <property type="match status" value="1"/>
</dbReference>
<protein>
    <submittedName>
        <fullName evidence="8">Methyl-accepting chemotaxis protein</fullName>
    </submittedName>
</protein>
<dbReference type="CDD" id="cd11386">
    <property type="entry name" value="MCP_signal"/>
    <property type="match status" value="1"/>
</dbReference>
<dbReference type="Pfam" id="PF00015">
    <property type="entry name" value="MCPsignal"/>
    <property type="match status" value="1"/>
</dbReference>
<evidence type="ECO:0000256" key="1">
    <source>
        <dbReference type="ARBA" id="ARBA00004370"/>
    </source>
</evidence>
<dbReference type="PROSITE" id="PS50111">
    <property type="entry name" value="CHEMOTAXIS_TRANSDUC_2"/>
    <property type="match status" value="1"/>
</dbReference>
<evidence type="ECO:0000256" key="4">
    <source>
        <dbReference type="PROSITE-ProRule" id="PRU00284"/>
    </source>
</evidence>
<evidence type="ECO:0000259" key="7">
    <source>
        <dbReference type="PROSITE" id="PS50885"/>
    </source>
</evidence>
<dbReference type="InterPro" id="IPR004089">
    <property type="entry name" value="MCPsignal_dom"/>
</dbReference>
<feature type="domain" description="HAMP" evidence="7">
    <location>
        <begin position="213"/>
        <end position="265"/>
    </location>
</feature>
<keyword evidence="9" id="KW-1185">Reference proteome</keyword>
<dbReference type="SMART" id="SM00304">
    <property type="entry name" value="HAMP"/>
    <property type="match status" value="1"/>
</dbReference>
<name>A0ABY7AK98_9ALTE</name>
<feature type="transmembrane region" description="Helical" evidence="5">
    <location>
        <begin position="12"/>
        <end position="30"/>
    </location>
</feature>
<evidence type="ECO:0000256" key="2">
    <source>
        <dbReference type="ARBA" id="ARBA00023224"/>
    </source>
</evidence>
<dbReference type="PANTHER" id="PTHR32089">
    <property type="entry name" value="METHYL-ACCEPTING CHEMOTAXIS PROTEIN MCPB"/>
    <property type="match status" value="1"/>
</dbReference>
<feature type="transmembrane region" description="Helical" evidence="5">
    <location>
        <begin position="191"/>
        <end position="212"/>
    </location>
</feature>
<dbReference type="Gene3D" id="1.10.287.950">
    <property type="entry name" value="Methyl-accepting chemotaxis protein"/>
    <property type="match status" value="1"/>
</dbReference>
<dbReference type="InterPro" id="IPR004090">
    <property type="entry name" value="Chemotax_Me-accpt_rcpt"/>
</dbReference>
<feature type="domain" description="Methyl-accepting transducer" evidence="6">
    <location>
        <begin position="270"/>
        <end position="506"/>
    </location>
</feature>
<keyword evidence="5" id="KW-0472">Membrane</keyword>
<dbReference type="SUPFAM" id="SSF58104">
    <property type="entry name" value="Methyl-accepting chemotaxis protein (MCP) signaling domain"/>
    <property type="match status" value="1"/>
</dbReference>
<keyword evidence="2 4" id="KW-0807">Transducer</keyword>
<dbReference type="PANTHER" id="PTHR32089:SF65">
    <property type="entry name" value="CHEMOTAXIS SIGNAL TRANSDUCTION SYSTEM METHYL ACCEPTING SENSORY TRANSDUCER"/>
    <property type="match status" value="1"/>
</dbReference>
<proteinExistence type="inferred from homology"/>
<dbReference type="Proteomes" id="UP001163726">
    <property type="component" value="Chromosome"/>
</dbReference>
<reference evidence="8" key="1">
    <citation type="submission" date="2022-10" db="EMBL/GenBank/DDBJ databases">
        <title>Catenovulum adriacola sp. nov. isolated in the Harbour of Susak.</title>
        <authorList>
            <person name="Schoch T."/>
            <person name="Reich S.J."/>
            <person name="Stoeferle S."/>
            <person name="Flaiz M."/>
            <person name="Kazda M."/>
            <person name="Riedel C.U."/>
            <person name="Duerre P."/>
        </authorList>
    </citation>
    <scope>NUCLEOTIDE SEQUENCE</scope>
    <source>
        <strain evidence="8">TS8</strain>
    </source>
</reference>
<evidence type="ECO:0000313" key="9">
    <source>
        <dbReference type="Proteomes" id="UP001163726"/>
    </source>
</evidence>
<gene>
    <name evidence="8" type="ORF">OLW01_12620</name>
</gene>
<evidence type="ECO:0000259" key="6">
    <source>
        <dbReference type="PROSITE" id="PS50111"/>
    </source>
</evidence>
<dbReference type="PROSITE" id="PS50885">
    <property type="entry name" value="HAMP"/>
    <property type="match status" value="1"/>
</dbReference>
<comment type="similarity">
    <text evidence="3">Belongs to the methyl-accepting chemotaxis (MCP) protein family.</text>
</comment>
<keyword evidence="5" id="KW-0812">Transmembrane</keyword>
<dbReference type="SMART" id="SM00283">
    <property type="entry name" value="MA"/>
    <property type="match status" value="1"/>
</dbReference>
<evidence type="ECO:0000256" key="3">
    <source>
        <dbReference type="ARBA" id="ARBA00029447"/>
    </source>
</evidence>
<dbReference type="CDD" id="cd06225">
    <property type="entry name" value="HAMP"/>
    <property type="match status" value="1"/>
</dbReference>
<dbReference type="Pfam" id="PF00672">
    <property type="entry name" value="HAMP"/>
    <property type="match status" value="1"/>
</dbReference>
<evidence type="ECO:0000256" key="5">
    <source>
        <dbReference type="SAM" id="Phobius"/>
    </source>
</evidence>